<comment type="caution">
    <text evidence="3">The sequence shown here is derived from an EMBL/GenBank/DDBJ whole genome shotgun (WGS) entry which is preliminary data.</text>
</comment>
<dbReference type="Pfam" id="PF00646">
    <property type="entry name" value="F-box"/>
    <property type="match status" value="1"/>
</dbReference>
<reference evidence="3 4" key="1">
    <citation type="journal article" date="2020" name="ISME J.">
        <title>Uncovering the hidden diversity of litter-decomposition mechanisms in mushroom-forming fungi.</title>
        <authorList>
            <person name="Floudas D."/>
            <person name="Bentzer J."/>
            <person name="Ahren D."/>
            <person name="Johansson T."/>
            <person name="Persson P."/>
            <person name="Tunlid A."/>
        </authorList>
    </citation>
    <scope>NUCLEOTIDE SEQUENCE [LARGE SCALE GENOMIC DNA]</scope>
    <source>
        <strain evidence="3 4">CBS 406.79</strain>
    </source>
</reference>
<feature type="region of interest" description="Disordered" evidence="1">
    <location>
        <begin position="744"/>
        <end position="772"/>
    </location>
</feature>
<name>A0A8H5LX94_9AGAR</name>
<feature type="region of interest" description="Disordered" evidence="1">
    <location>
        <begin position="466"/>
        <end position="531"/>
    </location>
</feature>
<feature type="region of interest" description="Disordered" evidence="1">
    <location>
        <begin position="563"/>
        <end position="603"/>
    </location>
</feature>
<dbReference type="OrthoDB" id="3202382at2759"/>
<feature type="compositionally biased region" description="Basic and acidic residues" evidence="1">
    <location>
        <begin position="1089"/>
        <end position="1104"/>
    </location>
</feature>
<feature type="compositionally biased region" description="Polar residues" evidence="1">
    <location>
        <begin position="694"/>
        <end position="703"/>
    </location>
</feature>
<feature type="region of interest" description="Disordered" evidence="1">
    <location>
        <begin position="686"/>
        <end position="709"/>
    </location>
</feature>
<feature type="compositionally biased region" description="Acidic residues" evidence="1">
    <location>
        <begin position="1110"/>
        <end position="1143"/>
    </location>
</feature>
<feature type="compositionally biased region" description="Low complexity" evidence="1">
    <location>
        <begin position="585"/>
        <end position="603"/>
    </location>
</feature>
<feature type="compositionally biased region" description="Gly residues" evidence="1">
    <location>
        <begin position="415"/>
        <end position="427"/>
    </location>
</feature>
<feature type="region of interest" description="Disordered" evidence="1">
    <location>
        <begin position="1"/>
        <end position="29"/>
    </location>
</feature>
<dbReference type="InterPro" id="IPR036047">
    <property type="entry name" value="F-box-like_dom_sf"/>
</dbReference>
<protein>
    <recommendedName>
        <fullName evidence="2">F-box domain-containing protein</fullName>
    </recommendedName>
</protein>
<feature type="compositionally biased region" description="Low complexity" evidence="1">
    <location>
        <begin position="908"/>
        <end position="917"/>
    </location>
</feature>
<dbReference type="SUPFAM" id="SSF81383">
    <property type="entry name" value="F-box domain"/>
    <property type="match status" value="1"/>
</dbReference>
<sequence>MARKQNSSQAGRNMGVPGRAVTVSSARSSSSGLIASLSRTSLSDGLSVSPSSIYWALQDEKPPAPQTEIMSFQHLPYDLLFNISYYLQYNDVLALQLTCKSLYYSFTTRPIYRKLALDLLRRCRPLPLKGFQKLGDLTTPQLMACVHRAANYERAWLVRAPRPITSHSNNYLDVGDDDRSASSLSSPRQHWYKVIHAPPGEQIDWLSPITSSYTLCATKSGKVVCWDVQTDTCLAEWNPGEKWELWKCRVEFEDKMVYFTMAKVLQGTNSYDDTRIMLFTLIKISFAGSETPSGTRVPSSIPTFNPIASFKTVGVVMNIFLLDPRERLLSAFVWVSGSNTIGLYVLLDWEKEEYVFVDTGVECVMSSNWSCILFEDNIVIHCEDSNAAFQHFYPIPMLRRYAKRFERSVSSSRTGGTGSSLGEGGGLEPVNERTPVLSGRVVPFESIVKKFEFPAPFLADRYYDDGPSSPSSTASGTVSARVDSGSGRTLDSSLSPLSLLSTSSSGTRNRNTRTRTATLTNTYSNPNTNTNVYPNPNPFPFPPWYPESAHFVRQWWPTLPTNNTSFSSSSSPSSSSSSHHDDAYSTSGGATFPSASSASSASPRTSCTVVLLAAHDTRTHRTRFVLAQHYFRVPMALPWVDPMSGGSGSGGVNVSMPGMSSGMGGGGGIGRRTARTAGWVGLGERRRSLHSNHNHPNTGSNTGAGRGMVYDIGDMTSMSTIISPSSPATAGNGTSVSGVTAATAGSASGITSGGTTPTPMSMSMSTSNLGSATGAATTLTSLSSSGQPNGPLDMFFIDGPPEGSIVARFCVPPEAEVETGPVPVPVTEVVGAAKEAERGRGNVNRTGDGPSSSSPSNPISGFRGNVSGSASSSSYSTSSAANPGSEGVGAGVVGDSVSAKGKGKQKDVSTSTSTSVVAGEGGDGDGECEDREEDDLGKGREDLDGKTNMNSSSTAATSSSSTTSTSSSSSSSSSPTPTPTQYLHTPRHSPQPPIDQDPMRLWYVSEPFEVVCLEDPPPAAGGEGGEGEGVEQDEDEDGLQERPRPLLAVDFGHAVWIEYYDGNTEGVRGKGRGRRGDIPTTTSTSRPRSRFDEDGQENAADRGDGGGGGESEEEEEEGEGEVDETEVEEDEGDGDDEEDDEDSNTAPPFVHPPLAHKRLRFVTFPPFTDDGRVVYTDEGWGSSQVKTLEVPPELDLHGVETINIDQSQGAVILSVEGKIFILCYE</sequence>
<feature type="compositionally biased region" description="Low complexity" evidence="1">
    <location>
        <begin position="18"/>
        <end position="29"/>
    </location>
</feature>
<proteinExistence type="predicted"/>
<dbReference type="Proteomes" id="UP000518752">
    <property type="component" value="Unassembled WGS sequence"/>
</dbReference>
<feature type="compositionally biased region" description="Low complexity" evidence="1">
    <location>
        <begin position="488"/>
        <end position="531"/>
    </location>
</feature>
<evidence type="ECO:0000313" key="3">
    <source>
        <dbReference type="EMBL" id="KAF5372726.1"/>
    </source>
</evidence>
<feature type="region of interest" description="Disordered" evidence="1">
    <location>
        <begin position="832"/>
        <end position="1046"/>
    </location>
</feature>
<feature type="region of interest" description="Disordered" evidence="1">
    <location>
        <begin position="1061"/>
        <end position="1152"/>
    </location>
</feature>
<evidence type="ECO:0000313" key="4">
    <source>
        <dbReference type="Proteomes" id="UP000518752"/>
    </source>
</evidence>
<feature type="compositionally biased region" description="Polar residues" evidence="1">
    <location>
        <begin position="1"/>
        <end position="11"/>
    </location>
</feature>
<feature type="compositionally biased region" description="Basic and acidic residues" evidence="1">
    <location>
        <begin position="936"/>
        <end position="945"/>
    </location>
</feature>
<dbReference type="InterPro" id="IPR001810">
    <property type="entry name" value="F-box_dom"/>
</dbReference>
<feature type="compositionally biased region" description="Acidic residues" evidence="1">
    <location>
        <begin position="922"/>
        <end position="935"/>
    </location>
</feature>
<dbReference type="EMBL" id="JAACJN010000109">
    <property type="protein sequence ID" value="KAF5372726.1"/>
    <property type="molecule type" value="Genomic_DNA"/>
</dbReference>
<feature type="compositionally biased region" description="Low complexity" evidence="1">
    <location>
        <begin position="951"/>
        <end position="975"/>
    </location>
</feature>
<dbReference type="AlphaFoldDB" id="A0A8H5LX94"/>
<feature type="compositionally biased region" description="Low complexity" evidence="1">
    <location>
        <begin position="867"/>
        <end position="885"/>
    </location>
</feature>
<keyword evidence="4" id="KW-1185">Reference proteome</keyword>
<feature type="compositionally biased region" description="Low complexity" evidence="1">
    <location>
        <begin position="565"/>
        <end position="577"/>
    </location>
</feature>
<feature type="compositionally biased region" description="Low complexity" evidence="1">
    <location>
        <begin position="466"/>
        <end position="480"/>
    </location>
</feature>
<feature type="compositionally biased region" description="Low complexity" evidence="1">
    <location>
        <begin position="850"/>
        <end position="860"/>
    </location>
</feature>
<dbReference type="PROSITE" id="PS50181">
    <property type="entry name" value="FBOX"/>
    <property type="match status" value="1"/>
</dbReference>
<evidence type="ECO:0000256" key="1">
    <source>
        <dbReference type="SAM" id="MobiDB-lite"/>
    </source>
</evidence>
<gene>
    <name evidence="3" type="ORF">D9757_011638</name>
</gene>
<accession>A0A8H5LX94</accession>
<feature type="domain" description="F-box" evidence="2">
    <location>
        <begin position="69"/>
        <end position="115"/>
    </location>
</feature>
<feature type="region of interest" description="Disordered" evidence="1">
    <location>
        <begin position="409"/>
        <end position="432"/>
    </location>
</feature>
<organism evidence="3 4">
    <name type="scientific">Collybiopsis confluens</name>
    <dbReference type="NCBI Taxonomy" id="2823264"/>
    <lineage>
        <taxon>Eukaryota</taxon>
        <taxon>Fungi</taxon>
        <taxon>Dikarya</taxon>
        <taxon>Basidiomycota</taxon>
        <taxon>Agaricomycotina</taxon>
        <taxon>Agaricomycetes</taxon>
        <taxon>Agaricomycetidae</taxon>
        <taxon>Agaricales</taxon>
        <taxon>Marasmiineae</taxon>
        <taxon>Omphalotaceae</taxon>
        <taxon>Collybiopsis</taxon>
    </lineage>
</organism>
<evidence type="ECO:0000259" key="2">
    <source>
        <dbReference type="PROSITE" id="PS50181"/>
    </source>
</evidence>
<feature type="compositionally biased region" description="Acidic residues" evidence="1">
    <location>
        <begin position="1025"/>
        <end position="1038"/>
    </location>
</feature>